<dbReference type="RefSeq" id="WP_114841245.1">
    <property type="nucleotide sequence ID" value="NZ_CP031219.1"/>
</dbReference>
<dbReference type="Proteomes" id="UP000290092">
    <property type="component" value="Unassembled WGS sequence"/>
</dbReference>
<comment type="caution">
    <text evidence="1">The sequence shown here is derived from an EMBL/GenBank/DDBJ whole genome shotgun (WGS) entry which is preliminary data.</text>
</comment>
<proteinExistence type="predicted"/>
<sequence>MKRLLILFAGLLAIGLFAGCESIKNLTPEQKQKIVETGYKVGKKGVQTFVSEEKREKYHTKEFDNAVTTGYDIYKDVKNKEKK</sequence>
<evidence type="ECO:0000313" key="1">
    <source>
        <dbReference type="EMBL" id="RXK16054.1"/>
    </source>
</evidence>
<dbReference type="AlphaFoldDB" id="A0AAX2AIS3"/>
<dbReference type="EMBL" id="NXID01000016">
    <property type="protein sequence ID" value="RXK16054.1"/>
    <property type="molecule type" value="Genomic_DNA"/>
</dbReference>
<keyword evidence="2" id="KW-1185">Reference proteome</keyword>
<dbReference type="KEGG" id="amyt:AMYT_0777"/>
<name>A0AAX2AIS3_9BACT</name>
<evidence type="ECO:0008006" key="3">
    <source>
        <dbReference type="Google" id="ProtNLM"/>
    </source>
</evidence>
<evidence type="ECO:0000313" key="2">
    <source>
        <dbReference type="Proteomes" id="UP000290092"/>
    </source>
</evidence>
<reference evidence="1 2" key="1">
    <citation type="submission" date="2017-09" db="EMBL/GenBank/DDBJ databases">
        <title>Genomics of the genus Arcobacter.</title>
        <authorList>
            <person name="Perez-Cataluna A."/>
            <person name="Figueras M.J."/>
            <person name="Salas-Masso N."/>
        </authorList>
    </citation>
    <scope>NUCLEOTIDE SEQUENCE [LARGE SCALE GENOMIC DNA]</scope>
    <source>
        <strain evidence="1 2">CECT 7386</strain>
    </source>
</reference>
<protein>
    <recommendedName>
        <fullName evidence="3">Lipoprotein</fullName>
    </recommendedName>
</protein>
<accession>A0AAX2AIS3</accession>
<gene>
    <name evidence="1" type="ORF">CP985_05630</name>
</gene>
<organism evidence="1 2">
    <name type="scientific">Malaciobacter mytili LMG 24559</name>
    <dbReference type="NCBI Taxonomy" id="1032238"/>
    <lineage>
        <taxon>Bacteria</taxon>
        <taxon>Pseudomonadati</taxon>
        <taxon>Campylobacterota</taxon>
        <taxon>Epsilonproteobacteria</taxon>
        <taxon>Campylobacterales</taxon>
        <taxon>Arcobacteraceae</taxon>
        <taxon>Malaciobacter</taxon>
    </lineage>
</organism>
<dbReference type="PROSITE" id="PS51257">
    <property type="entry name" value="PROKAR_LIPOPROTEIN"/>
    <property type="match status" value="1"/>
</dbReference>